<gene>
    <name evidence="1" type="ORF">SMRZ_LOCUS17048</name>
</gene>
<dbReference type="Proteomes" id="UP000277204">
    <property type="component" value="Unassembled WGS sequence"/>
</dbReference>
<keyword evidence="2" id="KW-1185">Reference proteome</keyword>
<organism evidence="1 2">
    <name type="scientific">Schistosoma margrebowiei</name>
    <dbReference type="NCBI Taxonomy" id="48269"/>
    <lineage>
        <taxon>Eukaryota</taxon>
        <taxon>Metazoa</taxon>
        <taxon>Spiralia</taxon>
        <taxon>Lophotrochozoa</taxon>
        <taxon>Platyhelminthes</taxon>
        <taxon>Trematoda</taxon>
        <taxon>Digenea</taxon>
        <taxon>Strigeidida</taxon>
        <taxon>Schistosomatoidea</taxon>
        <taxon>Schistosomatidae</taxon>
        <taxon>Schistosoma</taxon>
    </lineage>
</organism>
<name>A0A183MLX3_9TREM</name>
<evidence type="ECO:0000313" key="1">
    <source>
        <dbReference type="EMBL" id="VDP22811.1"/>
    </source>
</evidence>
<evidence type="ECO:0000313" key="2">
    <source>
        <dbReference type="Proteomes" id="UP000277204"/>
    </source>
</evidence>
<dbReference type="AlphaFoldDB" id="A0A183MLX3"/>
<reference evidence="1 2" key="1">
    <citation type="submission" date="2018-11" db="EMBL/GenBank/DDBJ databases">
        <authorList>
            <consortium name="Pathogen Informatics"/>
        </authorList>
    </citation>
    <scope>NUCLEOTIDE SEQUENCE [LARGE SCALE GENOMIC DNA]</scope>
    <source>
        <strain evidence="1 2">Zambia</strain>
    </source>
</reference>
<accession>A0A183MLX3</accession>
<sequence length="84" mass="9738">MSSGILSYKDTSGESPLSFSKYSHTAMRIQPLSEKSYTLPSRGGGVVYENERTKANVRRFNRISNQWCTWAPLSRRRQRWPRLA</sequence>
<proteinExistence type="predicted"/>
<dbReference type="EMBL" id="UZAI01017276">
    <property type="protein sequence ID" value="VDP22811.1"/>
    <property type="molecule type" value="Genomic_DNA"/>
</dbReference>
<protein>
    <submittedName>
        <fullName evidence="1">Uncharacterized protein</fullName>
    </submittedName>
</protein>